<sequence>MADPELWNLYFRLFDPPEDPRAKRFYAHLGSSAREQCRRQYRIALESDRDRLQQCQSLFHQRRGNFKSYTPRRLSKFKQNPYILAYQYRQFMDESDRRRCVGAAWRERANPYYENLLANQDEPSPNATDDLSRAIRYAKEHHECFYEKSQVAMIIEILDKRNTSMQPPLDDQKRARLDLLYNTALPYESANEHVDVKK</sequence>
<evidence type="ECO:0000313" key="2">
    <source>
        <dbReference type="Proteomes" id="UP000799764"/>
    </source>
</evidence>
<proteinExistence type="predicted"/>
<dbReference type="EMBL" id="MU001500">
    <property type="protein sequence ID" value="KAF2444788.1"/>
    <property type="molecule type" value="Genomic_DNA"/>
</dbReference>
<organism evidence="1 2">
    <name type="scientific">Karstenula rhodostoma CBS 690.94</name>
    <dbReference type="NCBI Taxonomy" id="1392251"/>
    <lineage>
        <taxon>Eukaryota</taxon>
        <taxon>Fungi</taxon>
        <taxon>Dikarya</taxon>
        <taxon>Ascomycota</taxon>
        <taxon>Pezizomycotina</taxon>
        <taxon>Dothideomycetes</taxon>
        <taxon>Pleosporomycetidae</taxon>
        <taxon>Pleosporales</taxon>
        <taxon>Massarineae</taxon>
        <taxon>Didymosphaeriaceae</taxon>
        <taxon>Karstenula</taxon>
    </lineage>
</organism>
<accession>A0A9P4UCW8</accession>
<dbReference type="OrthoDB" id="3775350at2759"/>
<dbReference type="AlphaFoldDB" id="A0A9P4UCW8"/>
<gene>
    <name evidence="1" type="ORF">P171DRAFT_484880</name>
</gene>
<keyword evidence="2" id="KW-1185">Reference proteome</keyword>
<name>A0A9P4UCW8_9PLEO</name>
<comment type="caution">
    <text evidence="1">The sequence shown here is derived from an EMBL/GenBank/DDBJ whole genome shotgun (WGS) entry which is preliminary data.</text>
</comment>
<evidence type="ECO:0000313" key="1">
    <source>
        <dbReference type="EMBL" id="KAF2444788.1"/>
    </source>
</evidence>
<protein>
    <submittedName>
        <fullName evidence="1">Uncharacterized protein</fullName>
    </submittedName>
</protein>
<reference evidence="1" key="1">
    <citation type="journal article" date="2020" name="Stud. Mycol.">
        <title>101 Dothideomycetes genomes: a test case for predicting lifestyles and emergence of pathogens.</title>
        <authorList>
            <person name="Haridas S."/>
            <person name="Albert R."/>
            <person name="Binder M."/>
            <person name="Bloem J."/>
            <person name="Labutti K."/>
            <person name="Salamov A."/>
            <person name="Andreopoulos B."/>
            <person name="Baker S."/>
            <person name="Barry K."/>
            <person name="Bills G."/>
            <person name="Bluhm B."/>
            <person name="Cannon C."/>
            <person name="Castanera R."/>
            <person name="Culley D."/>
            <person name="Daum C."/>
            <person name="Ezra D."/>
            <person name="Gonzalez J."/>
            <person name="Henrissat B."/>
            <person name="Kuo A."/>
            <person name="Liang C."/>
            <person name="Lipzen A."/>
            <person name="Lutzoni F."/>
            <person name="Magnuson J."/>
            <person name="Mondo S."/>
            <person name="Nolan M."/>
            <person name="Ohm R."/>
            <person name="Pangilinan J."/>
            <person name="Park H.-J."/>
            <person name="Ramirez L."/>
            <person name="Alfaro M."/>
            <person name="Sun H."/>
            <person name="Tritt A."/>
            <person name="Yoshinaga Y."/>
            <person name="Zwiers L.-H."/>
            <person name="Turgeon B."/>
            <person name="Goodwin S."/>
            <person name="Spatafora J."/>
            <person name="Crous P."/>
            <person name="Grigoriev I."/>
        </authorList>
    </citation>
    <scope>NUCLEOTIDE SEQUENCE</scope>
    <source>
        <strain evidence="1">CBS 690.94</strain>
    </source>
</reference>
<dbReference type="Proteomes" id="UP000799764">
    <property type="component" value="Unassembled WGS sequence"/>
</dbReference>